<organism evidence="2 4">
    <name type="scientific">Methylobacterium oxalidis</name>
    <dbReference type="NCBI Taxonomy" id="944322"/>
    <lineage>
        <taxon>Bacteria</taxon>
        <taxon>Pseudomonadati</taxon>
        <taxon>Pseudomonadota</taxon>
        <taxon>Alphaproteobacteria</taxon>
        <taxon>Hyphomicrobiales</taxon>
        <taxon>Methylobacteriaceae</taxon>
        <taxon>Methylobacterium</taxon>
    </lineage>
</organism>
<sequence length="72" mass="7682">MAQRYFFRLVHAEAVIEDPTGVVADDLDQALAEAEAAIAELRAAGELPGDAGGWQMEIRDEAGTLLRALDLG</sequence>
<gene>
    <name evidence="3" type="ORF">GCM10007888_22540</name>
    <name evidence="2" type="ORF">MOX02_45870</name>
</gene>
<evidence type="ECO:0000259" key="1">
    <source>
        <dbReference type="Pfam" id="PF21834"/>
    </source>
</evidence>
<evidence type="ECO:0000313" key="2">
    <source>
        <dbReference type="EMBL" id="GEP06549.1"/>
    </source>
</evidence>
<reference evidence="3" key="4">
    <citation type="submission" date="2023-01" db="EMBL/GenBank/DDBJ databases">
        <title>Draft genome sequence of Methylobacterium oxalidis strain NBRC 107715.</title>
        <authorList>
            <person name="Sun Q."/>
            <person name="Mori K."/>
        </authorList>
    </citation>
    <scope>NUCLEOTIDE SEQUENCE</scope>
    <source>
        <strain evidence="3">NBRC 107715</strain>
    </source>
</reference>
<proteinExistence type="predicted"/>
<dbReference type="Pfam" id="PF21834">
    <property type="entry name" value="DUF6894"/>
    <property type="match status" value="1"/>
</dbReference>
<reference evidence="5" key="2">
    <citation type="journal article" date="2019" name="Int. J. Syst. Evol. Microbiol.">
        <title>The Global Catalogue of Microorganisms (GCM) 10K type strain sequencing project: providing services to taxonomists for standard genome sequencing and annotation.</title>
        <authorList>
            <consortium name="The Broad Institute Genomics Platform"/>
            <consortium name="The Broad Institute Genome Sequencing Center for Infectious Disease"/>
            <person name="Wu L."/>
            <person name="Ma J."/>
        </authorList>
    </citation>
    <scope>NUCLEOTIDE SEQUENCE [LARGE SCALE GENOMIC DNA]</scope>
    <source>
        <strain evidence="5">NBRC 107715</strain>
    </source>
</reference>
<comment type="caution">
    <text evidence="2">The sequence shown here is derived from an EMBL/GenBank/DDBJ whole genome shotgun (WGS) entry which is preliminary data.</text>
</comment>
<keyword evidence="5" id="KW-1185">Reference proteome</keyword>
<dbReference type="InterPro" id="IPR054189">
    <property type="entry name" value="DUF6894"/>
</dbReference>
<feature type="domain" description="DUF6894" evidence="1">
    <location>
        <begin position="4"/>
        <end position="69"/>
    </location>
</feature>
<dbReference type="EMBL" id="BSPK01000031">
    <property type="protein sequence ID" value="GLS63873.1"/>
    <property type="molecule type" value="Genomic_DNA"/>
</dbReference>
<dbReference type="AlphaFoldDB" id="A0A512J9K5"/>
<accession>A0A512J9K5</accession>
<protein>
    <recommendedName>
        <fullName evidence="1">DUF6894 domain-containing protein</fullName>
    </recommendedName>
</protein>
<dbReference type="RefSeq" id="WP_147028082.1">
    <property type="nucleotide sequence ID" value="NZ_BJZU01000105.1"/>
</dbReference>
<reference evidence="3" key="1">
    <citation type="journal article" date="2014" name="Int. J. Syst. Evol. Microbiol.">
        <title>Complete genome of a new Firmicutes species belonging to the dominant human colonic microbiota ('Ruminococcus bicirculans') reveals two chromosomes and a selective capacity to utilize plant glucans.</title>
        <authorList>
            <consortium name="NISC Comparative Sequencing Program"/>
            <person name="Wegmann U."/>
            <person name="Louis P."/>
            <person name="Goesmann A."/>
            <person name="Henrissat B."/>
            <person name="Duncan S.H."/>
            <person name="Flint H.J."/>
        </authorList>
    </citation>
    <scope>NUCLEOTIDE SEQUENCE</scope>
    <source>
        <strain evidence="3">NBRC 107715</strain>
    </source>
</reference>
<evidence type="ECO:0000313" key="4">
    <source>
        <dbReference type="Proteomes" id="UP000321960"/>
    </source>
</evidence>
<dbReference type="Proteomes" id="UP000321960">
    <property type="component" value="Unassembled WGS sequence"/>
</dbReference>
<dbReference type="Proteomes" id="UP001156856">
    <property type="component" value="Unassembled WGS sequence"/>
</dbReference>
<evidence type="ECO:0000313" key="5">
    <source>
        <dbReference type="Proteomes" id="UP001156856"/>
    </source>
</evidence>
<dbReference type="EMBL" id="BJZU01000105">
    <property type="protein sequence ID" value="GEP06549.1"/>
    <property type="molecule type" value="Genomic_DNA"/>
</dbReference>
<evidence type="ECO:0000313" key="3">
    <source>
        <dbReference type="EMBL" id="GLS63873.1"/>
    </source>
</evidence>
<name>A0A512J9K5_9HYPH</name>
<reference evidence="2 4" key="3">
    <citation type="submission" date="2019-07" db="EMBL/GenBank/DDBJ databases">
        <title>Whole genome shotgun sequence of Methylobacterium oxalidis NBRC 107715.</title>
        <authorList>
            <person name="Hosoyama A."/>
            <person name="Uohara A."/>
            <person name="Ohji S."/>
            <person name="Ichikawa N."/>
        </authorList>
    </citation>
    <scope>NUCLEOTIDE SEQUENCE [LARGE SCALE GENOMIC DNA]</scope>
    <source>
        <strain evidence="2 4">NBRC 107715</strain>
    </source>
</reference>